<evidence type="ECO:0000256" key="2">
    <source>
        <dbReference type="ARBA" id="ARBA00022737"/>
    </source>
</evidence>
<feature type="domain" description="Doublecortin" evidence="4">
    <location>
        <begin position="237"/>
        <end position="320"/>
    </location>
</feature>
<proteinExistence type="predicted"/>
<protein>
    <recommendedName>
        <fullName evidence="4">Doublecortin domain-containing protein</fullName>
    </recommendedName>
</protein>
<evidence type="ECO:0000313" key="6">
    <source>
        <dbReference type="Proteomes" id="UP000663828"/>
    </source>
</evidence>
<dbReference type="InterPro" id="IPR011047">
    <property type="entry name" value="Quinoprotein_ADH-like_sf"/>
</dbReference>
<dbReference type="CDD" id="cd01617">
    <property type="entry name" value="DCX"/>
    <property type="match status" value="1"/>
</dbReference>
<reference evidence="5" key="1">
    <citation type="submission" date="2021-02" db="EMBL/GenBank/DDBJ databases">
        <authorList>
            <person name="Nowell W R."/>
        </authorList>
    </citation>
    <scope>NUCLEOTIDE SEQUENCE</scope>
</reference>
<keyword evidence="6" id="KW-1185">Reference proteome</keyword>
<dbReference type="InterPro" id="IPR036322">
    <property type="entry name" value="WD40_repeat_dom_sf"/>
</dbReference>
<sequence length="1101" mass="125039">MLPTVSGADPKLSTRLSPIISYNGFEQDNGNQAETFANQHFFITNSSSIQRRDQQPFPTSRQADSPLAILTFCPIKDSIAKFFTEKDEPKPSDDEQLATSSSSTSLALTTNRAQQTSPTDMFPIVNNTTVDNNHYFQRQGVLQRNHSENSVTKQTSSDEQSSTIINDDEDEPLHTSKISKSTTHRSKQTPRIKYSENNPSPAGRNGKTSANNWHSTSNTPRTYPVVPSITQRPVQGILVQFVRSGESHHRGVRIAVNDFDLKSWEAFLNYLNRQPNLVLSTGGIRHIYSLTGEEILSINQFQHRQSYIVSSGSFVRTNYRYITESFADEPDLSANSSVQPGLSPYWNTRSSVHPRWRSPATPGSSLSTINGEQIFLLPYSKLNLYESLILNRNLTQTFEEWLQDQVTDVLSQHTNNDSITNLFAVLNSAFIEVKSFSKLFTLVKKTDTFIGCTEGEYTRAKDYLEMIKPSELFVDRKWSSQQSNAVKTKQRFPSKRMIDEIRPSITWIHGYNGDNELTKKLYSLPENEILYVIDSICVVYELNLKQQRFYTKHKHLITCVNVHRSQTLVASSEKGSSKTNQRALIHIWDHTKLETVREIQKDQFGSFISLLSFSPKPDDDLLLVISRDKPKLVLFIDWKRNELIYSITCKSDHILSVLFVFGSTEWIACISQRHLLFYHINWSLRPLKMLERRESEVQNIYTGAAACDMSGEQLLVGDEVGNVYIWRLIDREPKLIVVQECILENDVDLIIPVNHETFLLANRENQVKLWDLKRDTVEQIRVNENIGTIQSACCIQRESVCVGLAIGTKSNYIISKEMGKDQFHVLMRGHTSPSISICCGRDDHYYFSISSDRHLFKWNMATKSVEWSTKSTQPISCADIHPQRNVIVLGTETSKLIIYDTLSSFYITTITLKFNTGVKSVRFSPDGLNLAVGLHNGNVCIFDVLGNGDFHQQPDGLLQNDTAAVSTVIWSVDGKYLLVVYSDNDYNIWTIPAFEINRGKKIQNIEWDRIVHPLMCHLLDKTIIDAHTSAVILSANLVLCCGKDGQLRLFRNRYEHNSQAFQFGLGPVQSIISSPTNNSYLVSLANNSSIVEIQIDIQNQL</sequence>
<dbReference type="PANTHER" id="PTHR13720:SF33">
    <property type="entry name" value="HELP DOMAIN-CONTAINING PROTEIN"/>
    <property type="match status" value="1"/>
</dbReference>
<dbReference type="InterPro" id="IPR001680">
    <property type="entry name" value="WD40_rpt"/>
</dbReference>
<keyword evidence="2" id="KW-0677">Repeat</keyword>
<dbReference type="Gene3D" id="2.130.10.10">
    <property type="entry name" value="YVTN repeat-like/Quinoprotein amine dehydrogenase"/>
    <property type="match status" value="2"/>
</dbReference>
<feature type="compositionally biased region" description="Polar residues" evidence="3">
    <location>
        <begin position="141"/>
        <end position="165"/>
    </location>
</feature>
<dbReference type="Proteomes" id="UP000663828">
    <property type="component" value="Unassembled WGS sequence"/>
</dbReference>
<dbReference type="SMART" id="SM00537">
    <property type="entry name" value="DCX"/>
    <property type="match status" value="1"/>
</dbReference>
<dbReference type="AlphaFoldDB" id="A0A814VD20"/>
<dbReference type="SMART" id="SM00320">
    <property type="entry name" value="WD40"/>
    <property type="match status" value="6"/>
</dbReference>
<dbReference type="InterPro" id="IPR055439">
    <property type="entry name" value="Beta-prop_EML_1st"/>
</dbReference>
<dbReference type="SUPFAM" id="SSF89837">
    <property type="entry name" value="Doublecortin (DC)"/>
    <property type="match status" value="1"/>
</dbReference>
<dbReference type="Pfam" id="PF00400">
    <property type="entry name" value="WD40"/>
    <property type="match status" value="1"/>
</dbReference>
<dbReference type="Pfam" id="PF23409">
    <property type="entry name" value="Beta-prop_EML"/>
    <property type="match status" value="1"/>
</dbReference>
<dbReference type="SUPFAM" id="SSF50998">
    <property type="entry name" value="Quinoprotein alcohol dehydrogenase-like"/>
    <property type="match status" value="1"/>
</dbReference>
<dbReference type="Gene3D" id="3.10.20.230">
    <property type="entry name" value="Doublecortin domain"/>
    <property type="match status" value="1"/>
</dbReference>
<dbReference type="PROSITE" id="PS50309">
    <property type="entry name" value="DC"/>
    <property type="match status" value="1"/>
</dbReference>
<evidence type="ECO:0000313" key="5">
    <source>
        <dbReference type="EMBL" id="CAF1185668.1"/>
    </source>
</evidence>
<feature type="compositionally biased region" description="Polar residues" evidence="3">
    <location>
        <begin position="195"/>
        <end position="221"/>
    </location>
</feature>
<feature type="region of interest" description="Disordered" evidence="3">
    <location>
        <begin position="86"/>
        <end position="123"/>
    </location>
</feature>
<dbReference type="InterPro" id="IPR015943">
    <property type="entry name" value="WD40/YVTN_repeat-like_dom_sf"/>
</dbReference>
<feature type="compositionally biased region" description="Low complexity" evidence="3">
    <location>
        <begin position="97"/>
        <end position="110"/>
    </location>
</feature>
<comment type="caution">
    <text evidence="5">The sequence shown here is derived from an EMBL/GenBank/DDBJ whole genome shotgun (WGS) entry which is preliminary data.</text>
</comment>
<dbReference type="InterPro" id="IPR036572">
    <property type="entry name" value="Doublecortin_dom_sf"/>
</dbReference>
<feature type="compositionally biased region" description="Polar residues" evidence="3">
    <location>
        <begin position="111"/>
        <end position="123"/>
    </location>
</feature>
<keyword evidence="1" id="KW-0853">WD repeat</keyword>
<name>A0A814VD20_ADIRI</name>
<dbReference type="EMBL" id="CAJNOR010001698">
    <property type="protein sequence ID" value="CAF1185668.1"/>
    <property type="molecule type" value="Genomic_DNA"/>
</dbReference>
<evidence type="ECO:0000256" key="3">
    <source>
        <dbReference type="SAM" id="MobiDB-lite"/>
    </source>
</evidence>
<accession>A0A814VD20</accession>
<dbReference type="Pfam" id="PF03607">
    <property type="entry name" value="DCX"/>
    <property type="match status" value="1"/>
</dbReference>
<evidence type="ECO:0000259" key="4">
    <source>
        <dbReference type="PROSITE" id="PS50309"/>
    </source>
</evidence>
<dbReference type="InterPro" id="IPR050630">
    <property type="entry name" value="WD_repeat_EMAP"/>
</dbReference>
<organism evidence="5 6">
    <name type="scientific">Adineta ricciae</name>
    <name type="common">Rotifer</name>
    <dbReference type="NCBI Taxonomy" id="249248"/>
    <lineage>
        <taxon>Eukaryota</taxon>
        <taxon>Metazoa</taxon>
        <taxon>Spiralia</taxon>
        <taxon>Gnathifera</taxon>
        <taxon>Rotifera</taxon>
        <taxon>Eurotatoria</taxon>
        <taxon>Bdelloidea</taxon>
        <taxon>Adinetida</taxon>
        <taxon>Adinetidae</taxon>
        <taxon>Adineta</taxon>
    </lineage>
</organism>
<dbReference type="SUPFAM" id="SSF50978">
    <property type="entry name" value="WD40 repeat-like"/>
    <property type="match status" value="1"/>
</dbReference>
<evidence type="ECO:0000256" key="1">
    <source>
        <dbReference type="ARBA" id="ARBA00022574"/>
    </source>
</evidence>
<dbReference type="InterPro" id="IPR003533">
    <property type="entry name" value="Doublecortin_dom"/>
</dbReference>
<dbReference type="GO" id="GO:0035556">
    <property type="term" value="P:intracellular signal transduction"/>
    <property type="evidence" value="ECO:0007669"/>
    <property type="project" value="InterPro"/>
</dbReference>
<gene>
    <name evidence="5" type="ORF">XAT740_LOCUS22825</name>
</gene>
<feature type="region of interest" description="Disordered" evidence="3">
    <location>
        <begin position="141"/>
        <end position="226"/>
    </location>
</feature>
<dbReference type="PANTHER" id="PTHR13720">
    <property type="entry name" value="WD-40 REPEAT PROTEIN"/>
    <property type="match status" value="1"/>
</dbReference>